<dbReference type="RefSeq" id="XP_041228338.1">
    <property type="nucleotide sequence ID" value="XM_041373645.1"/>
</dbReference>
<feature type="non-terminal residue" evidence="1">
    <location>
        <position position="1"/>
    </location>
</feature>
<evidence type="ECO:0000313" key="2">
    <source>
        <dbReference type="Proteomes" id="UP001195769"/>
    </source>
</evidence>
<comment type="caution">
    <text evidence="1">The sequence shown here is derived from an EMBL/GenBank/DDBJ whole genome shotgun (WGS) entry which is preliminary data.</text>
</comment>
<proteinExistence type="predicted"/>
<gene>
    <name evidence="1" type="ORF">F5891DRAFT_912278</name>
</gene>
<name>A0AAD4ED63_9AGAM</name>
<accession>A0AAD4ED63</accession>
<dbReference type="InterPro" id="IPR041078">
    <property type="entry name" value="Plavaka"/>
</dbReference>
<sequence length="79" mass="8853">ALLLVPKFLHKNKYLHGVLADCLIHQYLDIVLKLLKEAALHGMMLSDPIRQSHYCFTPLASYIVNTPEAMMLACISGKS</sequence>
<organism evidence="1 2">
    <name type="scientific">Suillus fuscotomentosus</name>
    <dbReference type="NCBI Taxonomy" id="1912939"/>
    <lineage>
        <taxon>Eukaryota</taxon>
        <taxon>Fungi</taxon>
        <taxon>Dikarya</taxon>
        <taxon>Basidiomycota</taxon>
        <taxon>Agaricomycotina</taxon>
        <taxon>Agaricomycetes</taxon>
        <taxon>Agaricomycetidae</taxon>
        <taxon>Boletales</taxon>
        <taxon>Suillineae</taxon>
        <taxon>Suillaceae</taxon>
        <taxon>Suillus</taxon>
    </lineage>
</organism>
<dbReference type="EMBL" id="JABBWK010000015">
    <property type="protein sequence ID" value="KAG1902763.1"/>
    <property type="molecule type" value="Genomic_DNA"/>
</dbReference>
<reference evidence="1" key="1">
    <citation type="journal article" date="2020" name="New Phytol.">
        <title>Comparative genomics reveals dynamic genome evolution in host specialist ectomycorrhizal fungi.</title>
        <authorList>
            <person name="Lofgren L.A."/>
            <person name="Nguyen N.H."/>
            <person name="Vilgalys R."/>
            <person name="Ruytinx J."/>
            <person name="Liao H.L."/>
            <person name="Branco S."/>
            <person name="Kuo A."/>
            <person name="LaButti K."/>
            <person name="Lipzen A."/>
            <person name="Andreopoulos W."/>
            <person name="Pangilinan J."/>
            <person name="Riley R."/>
            <person name="Hundley H."/>
            <person name="Na H."/>
            <person name="Barry K."/>
            <person name="Grigoriev I.V."/>
            <person name="Stajich J.E."/>
            <person name="Kennedy P.G."/>
        </authorList>
    </citation>
    <scope>NUCLEOTIDE SEQUENCE</scope>
    <source>
        <strain evidence="1">FC203</strain>
    </source>
</reference>
<dbReference type="Pfam" id="PF18759">
    <property type="entry name" value="Plavaka"/>
    <property type="match status" value="1"/>
</dbReference>
<feature type="non-terminal residue" evidence="1">
    <location>
        <position position="79"/>
    </location>
</feature>
<keyword evidence="2" id="KW-1185">Reference proteome</keyword>
<dbReference type="AlphaFoldDB" id="A0AAD4ED63"/>
<dbReference type="GeneID" id="64667943"/>
<dbReference type="Proteomes" id="UP001195769">
    <property type="component" value="Unassembled WGS sequence"/>
</dbReference>
<protein>
    <submittedName>
        <fullName evidence="1">Uncharacterized protein</fullName>
    </submittedName>
</protein>
<evidence type="ECO:0000313" key="1">
    <source>
        <dbReference type="EMBL" id="KAG1902763.1"/>
    </source>
</evidence>